<evidence type="ECO:0000256" key="1">
    <source>
        <dbReference type="ARBA" id="ARBA00023015"/>
    </source>
</evidence>
<dbReference type="RefSeq" id="WP_064030749.1">
    <property type="nucleotide sequence ID" value="NZ_LUUK01000195.1"/>
</dbReference>
<dbReference type="Gene3D" id="1.10.10.10">
    <property type="entry name" value="Winged helix-like DNA-binding domain superfamily/Winged helix DNA-binding domain"/>
    <property type="match status" value="1"/>
</dbReference>
<dbReference type="InterPro" id="IPR036388">
    <property type="entry name" value="WH-like_DNA-bd_sf"/>
</dbReference>
<accession>A0A177NAL2</accession>
<keyword evidence="4" id="KW-0238">DNA-binding</keyword>
<name>A0A177NAL2_9GAMM</name>
<dbReference type="Pfam" id="PF13280">
    <property type="entry name" value="WYL"/>
    <property type="match status" value="1"/>
</dbReference>
<feature type="domain" description="HTH deoR-type" evidence="3">
    <location>
        <begin position="3"/>
        <end position="58"/>
    </location>
</feature>
<protein>
    <submittedName>
        <fullName evidence="4">DNA-binding transcriptional regulator</fullName>
    </submittedName>
</protein>
<evidence type="ECO:0000313" key="5">
    <source>
        <dbReference type="Proteomes" id="UP000077628"/>
    </source>
</evidence>
<keyword evidence="1" id="KW-0805">Transcription regulation</keyword>
<dbReference type="SUPFAM" id="SSF46785">
    <property type="entry name" value="Winged helix' DNA-binding domain"/>
    <property type="match status" value="1"/>
</dbReference>
<dbReference type="OrthoDB" id="9807255at2"/>
<dbReference type="Proteomes" id="UP000077628">
    <property type="component" value="Unassembled WGS sequence"/>
</dbReference>
<organism evidence="4 5">
    <name type="scientific">Methylomonas koyamae</name>
    <dbReference type="NCBI Taxonomy" id="702114"/>
    <lineage>
        <taxon>Bacteria</taxon>
        <taxon>Pseudomonadati</taxon>
        <taxon>Pseudomonadota</taxon>
        <taxon>Gammaproteobacteria</taxon>
        <taxon>Methylococcales</taxon>
        <taxon>Methylococcaceae</taxon>
        <taxon>Methylomonas</taxon>
    </lineage>
</organism>
<dbReference type="PANTHER" id="PTHR34580">
    <property type="match status" value="1"/>
</dbReference>
<proteinExistence type="predicted"/>
<keyword evidence="5" id="KW-1185">Reference proteome</keyword>
<comment type="caution">
    <text evidence="4">The sequence shown here is derived from an EMBL/GenBank/DDBJ whole genome shotgun (WGS) entry which is preliminary data.</text>
</comment>
<dbReference type="AlphaFoldDB" id="A0A177NAL2"/>
<dbReference type="InterPro" id="IPR001034">
    <property type="entry name" value="DeoR_HTH"/>
</dbReference>
<evidence type="ECO:0000313" key="4">
    <source>
        <dbReference type="EMBL" id="OAI15078.1"/>
    </source>
</evidence>
<keyword evidence="2" id="KW-0804">Transcription</keyword>
<dbReference type="SMART" id="SM00420">
    <property type="entry name" value="HTH_DEOR"/>
    <property type="match status" value="1"/>
</dbReference>
<dbReference type="PROSITE" id="PS52050">
    <property type="entry name" value="WYL"/>
    <property type="match status" value="1"/>
</dbReference>
<dbReference type="PROSITE" id="PS51000">
    <property type="entry name" value="HTH_DEOR_2"/>
    <property type="match status" value="1"/>
</dbReference>
<dbReference type="EMBL" id="LUUK01000195">
    <property type="protein sequence ID" value="OAI15078.1"/>
    <property type="molecule type" value="Genomic_DNA"/>
</dbReference>
<gene>
    <name evidence="4" type="ORF">A1355_11270</name>
</gene>
<sequence length="228" mass="26321">MRRADRLFQIVQILRNRRLVTAKALAERLEVSERTIYRDIQVLSLSGIPIEGEAGVGYALRHGLDIPPIMFSAAELEALVVGARMVKTWGGTELGRSAQSVLDKVVAVVPAELRDRLDRSKLFALRFSRRDDLDVTLDICRKALDEKRVLQIDYRRGDGEFSQRRIRPLGLYFWGNVWTLVGWCELRGDFRNFRLDRIEHARVLDEAFTEDPGQTLQDFIRQMHCQPQ</sequence>
<reference evidence="5" key="1">
    <citation type="submission" date="2016-03" db="EMBL/GenBank/DDBJ databases">
        <authorList>
            <person name="Heylen K."/>
            <person name="De Vos P."/>
            <person name="Vekeman B."/>
        </authorList>
    </citation>
    <scope>NUCLEOTIDE SEQUENCE [LARGE SCALE GENOMIC DNA]</scope>
    <source>
        <strain evidence="5">R-45383</strain>
    </source>
</reference>
<dbReference type="InterPro" id="IPR051534">
    <property type="entry name" value="CBASS_pafABC_assoc_protein"/>
</dbReference>
<dbReference type="InterPro" id="IPR036390">
    <property type="entry name" value="WH_DNA-bd_sf"/>
</dbReference>
<evidence type="ECO:0000259" key="3">
    <source>
        <dbReference type="PROSITE" id="PS51000"/>
    </source>
</evidence>
<evidence type="ECO:0000256" key="2">
    <source>
        <dbReference type="ARBA" id="ARBA00023163"/>
    </source>
</evidence>
<dbReference type="InterPro" id="IPR026881">
    <property type="entry name" value="WYL_dom"/>
</dbReference>
<dbReference type="GO" id="GO:0003677">
    <property type="term" value="F:DNA binding"/>
    <property type="evidence" value="ECO:0007669"/>
    <property type="project" value="UniProtKB-KW"/>
</dbReference>
<dbReference type="GO" id="GO:0003700">
    <property type="term" value="F:DNA-binding transcription factor activity"/>
    <property type="evidence" value="ECO:0007669"/>
    <property type="project" value="InterPro"/>
</dbReference>
<dbReference type="PANTHER" id="PTHR34580:SF3">
    <property type="entry name" value="PROTEIN PAFB"/>
    <property type="match status" value="1"/>
</dbReference>
<dbReference type="Pfam" id="PF08279">
    <property type="entry name" value="HTH_11"/>
    <property type="match status" value="1"/>
</dbReference>
<dbReference type="InterPro" id="IPR013196">
    <property type="entry name" value="HTH_11"/>
</dbReference>
<dbReference type="STRING" id="702114.A1355_11270"/>